<feature type="signal peptide" evidence="4">
    <location>
        <begin position="1"/>
        <end position="17"/>
    </location>
</feature>
<evidence type="ECO:0000313" key="6">
    <source>
        <dbReference type="EMBL" id="OQR89065.1"/>
    </source>
</evidence>
<comment type="caution">
    <text evidence="6">The sequence shown here is derived from an EMBL/GenBank/DDBJ whole genome shotgun (WGS) entry which is preliminary data.</text>
</comment>
<dbReference type="SMART" id="SM00645">
    <property type="entry name" value="Pept_C1"/>
    <property type="match status" value="2"/>
</dbReference>
<feature type="region of interest" description="Disordered" evidence="3">
    <location>
        <begin position="335"/>
        <end position="402"/>
    </location>
</feature>
<comment type="similarity">
    <text evidence="1">Belongs to the peptidase C1 family.</text>
</comment>
<dbReference type="InterPro" id="IPR039417">
    <property type="entry name" value="Peptidase_C1A_papain-like"/>
</dbReference>
<feature type="compositionally biased region" description="Acidic residues" evidence="3">
    <location>
        <begin position="376"/>
        <end position="397"/>
    </location>
</feature>
<dbReference type="InterPro" id="IPR000169">
    <property type="entry name" value="Pept_cys_AS"/>
</dbReference>
<name>A0A1V9YTI0_9STRA</name>
<evidence type="ECO:0000256" key="3">
    <source>
        <dbReference type="SAM" id="MobiDB-lite"/>
    </source>
</evidence>
<keyword evidence="2" id="KW-0865">Zymogen</keyword>
<feature type="compositionally biased region" description="Polar residues" evidence="3">
    <location>
        <begin position="359"/>
        <end position="373"/>
    </location>
</feature>
<evidence type="ECO:0000256" key="1">
    <source>
        <dbReference type="ARBA" id="ARBA00008455"/>
    </source>
</evidence>
<proteinExistence type="inferred from homology"/>
<feature type="domain" description="Peptidase C1A papain C-terminal" evidence="5">
    <location>
        <begin position="138"/>
        <end position="347"/>
    </location>
</feature>
<feature type="domain" description="Peptidase C1A papain C-terminal" evidence="5">
    <location>
        <begin position="517"/>
        <end position="650"/>
    </location>
</feature>
<keyword evidence="4" id="KW-0732">Signal</keyword>
<dbReference type="Gene3D" id="3.90.70.10">
    <property type="entry name" value="Cysteine proteinases"/>
    <property type="match status" value="2"/>
</dbReference>
<sequence>MKTIFLTTALLASTSVGLQMTNKEKNEILEELNKWKQSEAGKAALVHNLLPPSQRQEGLSINEKLDLEVTRFAHTKKVVEKLNKEHKGSAVFSTNNMFALMSDEEYSKWVKGAFGRDQKKRLLRGENIQLELTSEQRQAGGVDWTSNKCMPPIKNQGQCGSCWTFASVGAAEMAHCLVTGKLLDLAEQQLVDCASDAGQGCQGGWPTKALEYITRNGVCTSRDYPYTASDGQCNNSCQKTKLSIGQPVDIQGESALQSALNKQPVSVVVEAGNDVWRNYQSGIVEQCPGAQSDHAVIAVGYGSDGGDFFKIRNSWGTQWGEQGYMRLRRGVGGKGMCNIAEGPSYPTMSGKPNPDGPTDQPSSDPTDEPSNGPTDEPNDDPSDEPTDFPSDEPSDDPIDTRSAQDTEDLKAQLADWKQSHAGKLAAANGFLPTNTESGNLEDGQVNDELERFAATKKIVDDLNKQHPGAVFTTDNQFALMTEVEFAAYVKGAFKHDAPKRQLRSDNIQLQLTSEQQEAGDVDWSSNKCMSPVRNQGQCGSCWAFAAVGAVEAAHCLVTGQLQDFSEQQLVSCASSAGYGCQGGWPNKALDFIAQTGLCTESSLPYTSGNSGQNGQCTNCSKTKVSVGKSVDAQGESALQSAITKQPVTVT</sequence>
<dbReference type="SUPFAM" id="SSF54001">
    <property type="entry name" value="Cysteine proteinases"/>
    <property type="match status" value="2"/>
</dbReference>
<dbReference type="STRING" id="74557.A0A1V9YTI0"/>
<dbReference type="GO" id="GO:0006508">
    <property type="term" value="P:proteolysis"/>
    <property type="evidence" value="ECO:0007669"/>
    <property type="project" value="UniProtKB-KW"/>
</dbReference>
<protein>
    <submittedName>
        <fullName evidence="6">Cysteine protease family C01A</fullName>
    </submittedName>
</protein>
<dbReference type="Pfam" id="PF00112">
    <property type="entry name" value="Peptidase_C1"/>
    <property type="match status" value="2"/>
</dbReference>
<dbReference type="PRINTS" id="PR00705">
    <property type="entry name" value="PAPAIN"/>
</dbReference>
<dbReference type="EMBL" id="JNBS01002879">
    <property type="protein sequence ID" value="OQR89065.1"/>
    <property type="molecule type" value="Genomic_DNA"/>
</dbReference>
<dbReference type="PANTHER" id="PTHR12411">
    <property type="entry name" value="CYSTEINE PROTEASE FAMILY C1-RELATED"/>
    <property type="match status" value="1"/>
</dbReference>
<dbReference type="PROSITE" id="PS00139">
    <property type="entry name" value="THIOL_PROTEASE_CYS"/>
    <property type="match status" value="2"/>
</dbReference>
<evidence type="ECO:0000256" key="2">
    <source>
        <dbReference type="ARBA" id="ARBA00023145"/>
    </source>
</evidence>
<dbReference type="InterPro" id="IPR038765">
    <property type="entry name" value="Papain-like_cys_pep_sf"/>
</dbReference>
<dbReference type="InterPro" id="IPR000668">
    <property type="entry name" value="Peptidase_C1A_C"/>
</dbReference>
<evidence type="ECO:0000259" key="5">
    <source>
        <dbReference type="SMART" id="SM00645"/>
    </source>
</evidence>
<feature type="non-terminal residue" evidence="6">
    <location>
        <position position="650"/>
    </location>
</feature>
<organism evidence="6 7">
    <name type="scientific">Thraustotheca clavata</name>
    <dbReference type="NCBI Taxonomy" id="74557"/>
    <lineage>
        <taxon>Eukaryota</taxon>
        <taxon>Sar</taxon>
        <taxon>Stramenopiles</taxon>
        <taxon>Oomycota</taxon>
        <taxon>Saprolegniomycetes</taxon>
        <taxon>Saprolegniales</taxon>
        <taxon>Achlyaceae</taxon>
        <taxon>Thraustotheca</taxon>
    </lineage>
</organism>
<dbReference type="Proteomes" id="UP000243217">
    <property type="component" value="Unassembled WGS sequence"/>
</dbReference>
<keyword evidence="6" id="KW-0645">Protease</keyword>
<dbReference type="InterPro" id="IPR013128">
    <property type="entry name" value="Peptidase_C1A"/>
</dbReference>
<gene>
    <name evidence="6" type="ORF">THRCLA_09940</name>
</gene>
<evidence type="ECO:0000256" key="4">
    <source>
        <dbReference type="SAM" id="SignalP"/>
    </source>
</evidence>
<reference evidence="6 7" key="1">
    <citation type="journal article" date="2014" name="Genome Biol. Evol.">
        <title>The secreted proteins of Achlya hypogyna and Thraustotheca clavata identify the ancestral oomycete secretome and reveal gene acquisitions by horizontal gene transfer.</title>
        <authorList>
            <person name="Misner I."/>
            <person name="Blouin N."/>
            <person name="Leonard G."/>
            <person name="Richards T.A."/>
            <person name="Lane C.E."/>
        </authorList>
    </citation>
    <scope>NUCLEOTIDE SEQUENCE [LARGE SCALE GENOMIC DNA]</scope>
    <source>
        <strain evidence="6 7">ATCC 34112</strain>
    </source>
</reference>
<accession>A0A1V9YTI0</accession>
<dbReference type="GO" id="GO:0008234">
    <property type="term" value="F:cysteine-type peptidase activity"/>
    <property type="evidence" value="ECO:0007669"/>
    <property type="project" value="InterPro"/>
</dbReference>
<dbReference type="CDD" id="cd02248">
    <property type="entry name" value="Peptidase_C1A"/>
    <property type="match status" value="2"/>
</dbReference>
<feature type="chain" id="PRO_5018673400" evidence="4">
    <location>
        <begin position="18"/>
        <end position="650"/>
    </location>
</feature>
<dbReference type="AlphaFoldDB" id="A0A1V9YTI0"/>
<keyword evidence="6" id="KW-0378">Hydrolase</keyword>
<keyword evidence="7" id="KW-1185">Reference proteome</keyword>
<evidence type="ECO:0000313" key="7">
    <source>
        <dbReference type="Proteomes" id="UP000243217"/>
    </source>
</evidence>
<dbReference type="OrthoDB" id="10253408at2759"/>